<dbReference type="EMBL" id="CP082237">
    <property type="protein sequence ID" value="QZT33127.1"/>
    <property type="molecule type" value="Genomic_DNA"/>
</dbReference>
<dbReference type="FunFam" id="2.40.50.100:FF:000003">
    <property type="entry name" value="Acetyl-CoA carboxylase biotin carboxyl carrier protein"/>
    <property type="match status" value="1"/>
</dbReference>
<dbReference type="NCBIfam" id="NF006079">
    <property type="entry name" value="PRK08225.1"/>
    <property type="match status" value="1"/>
</dbReference>
<reference evidence="4 6" key="2">
    <citation type="journal article" date="2020" name="Extremophiles">
        <title>Genomic analysis of Caldalkalibacillus thermarum TA2.A1 reveals aerobic alkaliphilic metabolism and evolutionary hallmarks linking alkaliphilic bacteria and plant life.</title>
        <authorList>
            <person name="de Jong S.I."/>
            <person name="van den Broek M.A."/>
            <person name="Merkel A.Y."/>
            <person name="de la Torre Cortes P."/>
            <person name="Kalamorz F."/>
            <person name="Cook G.M."/>
            <person name="van Loosdrecht M.C.M."/>
            <person name="McMillan D.G.G."/>
        </authorList>
    </citation>
    <scope>NUCLEOTIDE SEQUENCE [LARGE SCALE GENOMIC DNA]</scope>
    <source>
        <strain evidence="4 6">TA2.A1</strain>
    </source>
</reference>
<organism evidence="3 5">
    <name type="scientific">Caldalkalibacillus thermarum (strain TA2.A1)</name>
    <dbReference type="NCBI Taxonomy" id="986075"/>
    <lineage>
        <taxon>Bacteria</taxon>
        <taxon>Bacillati</taxon>
        <taxon>Bacillota</taxon>
        <taxon>Bacilli</taxon>
        <taxon>Bacillales</taxon>
        <taxon>Bacillaceae</taxon>
        <taxon>Caldalkalibacillus</taxon>
    </lineage>
</organism>
<dbReference type="OrthoDB" id="163546at2"/>
<keyword evidence="1" id="KW-0092">Biotin</keyword>
<dbReference type="Gene3D" id="2.40.50.100">
    <property type="match status" value="1"/>
</dbReference>
<proteinExistence type="predicted"/>
<evidence type="ECO:0000259" key="2">
    <source>
        <dbReference type="PROSITE" id="PS50968"/>
    </source>
</evidence>
<dbReference type="InterPro" id="IPR011053">
    <property type="entry name" value="Single_hybrid_motif"/>
</dbReference>
<dbReference type="SUPFAM" id="SSF51230">
    <property type="entry name" value="Single hybrid motif"/>
    <property type="match status" value="1"/>
</dbReference>
<dbReference type="PANTHER" id="PTHR45266:SF3">
    <property type="entry name" value="OXALOACETATE DECARBOXYLASE ALPHA CHAIN"/>
    <property type="match status" value="1"/>
</dbReference>
<keyword evidence="6" id="KW-1185">Reference proteome</keyword>
<dbReference type="AlphaFoldDB" id="F5L8Y5"/>
<evidence type="ECO:0000313" key="4">
    <source>
        <dbReference type="EMBL" id="QZT33127.1"/>
    </source>
</evidence>
<dbReference type="eggNOG" id="COG4770">
    <property type="taxonomic scope" value="Bacteria"/>
</dbReference>
<reference evidence="4" key="3">
    <citation type="submission" date="2021-08" db="EMBL/GenBank/DDBJ databases">
        <authorList>
            <person name="de Jong S."/>
            <person name="van den Broek M."/>
            <person name="Merkel A."/>
            <person name="de la Torre Cortes P."/>
            <person name="Kalamorz F."/>
            <person name="Cook G."/>
            <person name="van Loosdrecht M."/>
            <person name="McMillan D."/>
        </authorList>
    </citation>
    <scope>NUCLEOTIDE SEQUENCE</scope>
    <source>
        <strain evidence="4">TA2.A1</strain>
    </source>
</reference>
<accession>F5L8Y5</accession>
<name>F5L8Y5_CALTT</name>
<dbReference type="RefSeq" id="WP_007505620.1">
    <property type="nucleotide sequence ID" value="NZ_AFCE01000154.1"/>
</dbReference>
<evidence type="ECO:0000256" key="1">
    <source>
        <dbReference type="ARBA" id="ARBA00023267"/>
    </source>
</evidence>
<dbReference type="InterPro" id="IPR000089">
    <property type="entry name" value="Biotin_lipoyl"/>
</dbReference>
<dbReference type="InterPro" id="IPR050709">
    <property type="entry name" value="Biotin_Carboxyl_Carrier/Decarb"/>
</dbReference>
<gene>
    <name evidence="3" type="ORF">CathTA2_2290</name>
    <name evidence="4" type="ORF">HUR95_12530</name>
</gene>
<dbReference type="CDD" id="cd06850">
    <property type="entry name" value="biotinyl_domain"/>
    <property type="match status" value="1"/>
</dbReference>
<evidence type="ECO:0000313" key="6">
    <source>
        <dbReference type="Proteomes" id="UP000825179"/>
    </source>
</evidence>
<evidence type="ECO:0000313" key="5">
    <source>
        <dbReference type="Proteomes" id="UP000010716"/>
    </source>
</evidence>
<dbReference type="PROSITE" id="PS50968">
    <property type="entry name" value="BIOTINYL_LIPOYL"/>
    <property type="match status" value="1"/>
</dbReference>
<dbReference type="Proteomes" id="UP000010716">
    <property type="component" value="Unassembled WGS sequence"/>
</dbReference>
<protein>
    <submittedName>
        <fullName evidence="4">Acetyl-CoA carboxylase biotin carboxyl carrier protein subunit</fullName>
    </submittedName>
    <submittedName>
        <fullName evidence="3">Biotin/lipoyl attachment domain-containing protein</fullName>
    </submittedName>
</protein>
<sequence>MKEIVSTMTGSVFQVHVKVGDEVQPGQEVVILESMKMEIPITAEQGGTVKEVKVDVGDFVNEGDVVVVLE</sequence>
<reference evidence="3 5" key="1">
    <citation type="journal article" date="2011" name="J. Bacteriol.">
        <title>Draft genome sequence of the thermoalkaliphilic Caldalkalibacillus thermarum strain TA2.A1.</title>
        <authorList>
            <person name="Kalamorz F."/>
            <person name="Keis S."/>
            <person name="McMillan D.G."/>
            <person name="Olsson K."/>
            <person name="Stanton J.A."/>
            <person name="Stockwell P."/>
            <person name="Black M.A."/>
            <person name="Klingeman D.M."/>
            <person name="Land M.L."/>
            <person name="Han C.S."/>
            <person name="Martin S.L."/>
            <person name="Becher S.A."/>
            <person name="Peddie C.J."/>
            <person name="Morgan H.W."/>
            <person name="Matthies D."/>
            <person name="Preiss L."/>
            <person name="Meier T."/>
            <person name="Brown S.D."/>
            <person name="Cook G.M."/>
        </authorList>
    </citation>
    <scope>NUCLEOTIDE SEQUENCE [LARGE SCALE GENOMIC DNA]</scope>
    <source>
        <strain evidence="3 5">TA2.A1</strain>
    </source>
</reference>
<dbReference type="Pfam" id="PF00364">
    <property type="entry name" value="Biotin_lipoyl"/>
    <property type="match status" value="1"/>
</dbReference>
<dbReference type="Proteomes" id="UP000825179">
    <property type="component" value="Chromosome"/>
</dbReference>
<dbReference type="PANTHER" id="PTHR45266">
    <property type="entry name" value="OXALOACETATE DECARBOXYLASE ALPHA CHAIN"/>
    <property type="match status" value="1"/>
</dbReference>
<feature type="domain" description="Lipoyl-binding" evidence="2">
    <location>
        <begin position="1"/>
        <end position="70"/>
    </location>
</feature>
<dbReference type="KEGG" id="cthu:HUR95_12530"/>
<evidence type="ECO:0000313" key="3">
    <source>
        <dbReference type="EMBL" id="EGL82159.1"/>
    </source>
</evidence>
<dbReference type="NCBIfam" id="NF004547">
    <property type="entry name" value="PRK05889.1"/>
    <property type="match status" value="1"/>
</dbReference>
<dbReference type="EMBL" id="AFCE01000154">
    <property type="protein sequence ID" value="EGL82159.1"/>
    <property type="molecule type" value="Genomic_DNA"/>
</dbReference>